<dbReference type="EnsemblPlants" id="AES58775">
    <property type="protein sequence ID" value="AES58775"/>
    <property type="gene ID" value="MTR_1g008180"/>
</dbReference>
<evidence type="ECO:0000256" key="6">
    <source>
        <dbReference type="ARBA" id="ARBA00022692"/>
    </source>
</evidence>
<keyword evidence="16" id="KW-1185">Reference proteome</keyword>
<dbReference type="GO" id="GO:0008654">
    <property type="term" value="P:phospholipid biosynthetic process"/>
    <property type="evidence" value="ECO:0007669"/>
    <property type="project" value="UniProtKB-KW"/>
</dbReference>
<dbReference type="AlphaFoldDB" id="G7I4A7"/>
<organism evidence="14 16">
    <name type="scientific">Medicago truncatula</name>
    <name type="common">Barrel medic</name>
    <name type="synonym">Medicago tribuloides</name>
    <dbReference type="NCBI Taxonomy" id="3880"/>
    <lineage>
        <taxon>Eukaryota</taxon>
        <taxon>Viridiplantae</taxon>
        <taxon>Streptophyta</taxon>
        <taxon>Embryophyta</taxon>
        <taxon>Tracheophyta</taxon>
        <taxon>Spermatophyta</taxon>
        <taxon>Magnoliopsida</taxon>
        <taxon>eudicotyledons</taxon>
        <taxon>Gunneridae</taxon>
        <taxon>Pentapetalae</taxon>
        <taxon>rosids</taxon>
        <taxon>fabids</taxon>
        <taxon>Fabales</taxon>
        <taxon>Fabaceae</taxon>
        <taxon>Papilionoideae</taxon>
        <taxon>50 kb inversion clade</taxon>
        <taxon>NPAAA clade</taxon>
        <taxon>Hologalegina</taxon>
        <taxon>IRL clade</taxon>
        <taxon>Trifolieae</taxon>
        <taxon>Medicago</taxon>
    </lineage>
</organism>
<evidence type="ECO:0000256" key="5">
    <source>
        <dbReference type="ARBA" id="ARBA00022679"/>
    </source>
</evidence>
<evidence type="ECO:0000256" key="11">
    <source>
        <dbReference type="ARBA" id="ARBA00023264"/>
    </source>
</evidence>
<dbReference type="eggNOG" id="KOG2895">
    <property type="taxonomic scope" value="Eukaryota"/>
</dbReference>
<gene>
    <name evidence="14" type="ordered locus">MTR_1g008180</name>
</gene>
<evidence type="ECO:0000256" key="3">
    <source>
        <dbReference type="ARBA" id="ARBA00019082"/>
    </source>
</evidence>
<keyword evidence="5" id="KW-0808">Transferase</keyword>
<name>G7I4A7_MEDTR</name>
<sequence>MFLVPLAAYIMWQLLYLLIVNVLCRKRLLRDPEVMTSYRELSRKAKKANNVWWHCKCILLFFFFHASIP</sequence>
<dbReference type="GO" id="GO:0016746">
    <property type="term" value="F:acyltransferase activity"/>
    <property type="evidence" value="ECO:0007669"/>
    <property type="project" value="UniProtKB-KW"/>
</dbReference>
<proteinExistence type="inferred from homology"/>
<dbReference type="STRING" id="3880.G7I4A7"/>
<dbReference type="PANTHER" id="PTHR31201">
    <property type="entry name" value="OS01G0585100 PROTEIN"/>
    <property type="match status" value="1"/>
</dbReference>
<dbReference type="InterPro" id="IPR021261">
    <property type="entry name" value="GPCAT"/>
</dbReference>
<evidence type="ECO:0000256" key="4">
    <source>
        <dbReference type="ARBA" id="ARBA00022516"/>
    </source>
</evidence>
<dbReference type="EMBL" id="CM001217">
    <property type="protein sequence ID" value="AES58775.1"/>
    <property type="molecule type" value="Genomic_DNA"/>
</dbReference>
<dbReference type="PaxDb" id="3880-AES58775"/>
<evidence type="ECO:0000256" key="12">
    <source>
        <dbReference type="ARBA" id="ARBA00023315"/>
    </source>
</evidence>
<keyword evidence="9 13" id="KW-0472">Membrane</keyword>
<keyword evidence="10" id="KW-0594">Phospholipid biosynthesis</keyword>
<feature type="transmembrane region" description="Helical" evidence="13">
    <location>
        <begin position="6"/>
        <end position="24"/>
    </location>
</feature>
<evidence type="ECO:0000313" key="15">
    <source>
        <dbReference type="EnsemblPlants" id="AES58775"/>
    </source>
</evidence>
<keyword evidence="12" id="KW-0012">Acyltransferase</keyword>
<dbReference type="HOGENOM" id="CLU_2779587_0_0_1"/>
<comment type="subcellular location">
    <subcellularLocation>
        <location evidence="1">Membrane</location>
        <topology evidence="1">Multi-pass membrane protein</topology>
    </subcellularLocation>
</comment>
<evidence type="ECO:0000256" key="8">
    <source>
        <dbReference type="ARBA" id="ARBA00023098"/>
    </source>
</evidence>
<evidence type="ECO:0000256" key="1">
    <source>
        <dbReference type="ARBA" id="ARBA00004141"/>
    </source>
</evidence>
<evidence type="ECO:0000313" key="16">
    <source>
        <dbReference type="Proteomes" id="UP000002051"/>
    </source>
</evidence>
<comment type="similarity">
    <text evidence="2">Belongs to the GPC1 family.</text>
</comment>
<reference evidence="14 16" key="1">
    <citation type="journal article" date="2011" name="Nature">
        <title>The Medicago genome provides insight into the evolution of rhizobial symbioses.</title>
        <authorList>
            <person name="Young N.D."/>
            <person name="Debelle F."/>
            <person name="Oldroyd G.E."/>
            <person name="Geurts R."/>
            <person name="Cannon S.B."/>
            <person name="Udvardi M.K."/>
            <person name="Benedito V.A."/>
            <person name="Mayer K.F."/>
            <person name="Gouzy J."/>
            <person name="Schoof H."/>
            <person name="Van de Peer Y."/>
            <person name="Proost S."/>
            <person name="Cook D.R."/>
            <person name="Meyers B.C."/>
            <person name="Spannagl M."/>
            <person name="Cheung F."/>
            <person name="De Mita S."/>
            <person name="Krishnakumar V."/>
            <person name="Gundlach H."/>
            <person name="Zhou S."/>
            <person name="Mudge J."/>
            <person name="Bharti A.K."/>
            <person name="Murray J.D."/>
            <person name="Naoumkina M.A."/>
            <person name="Rosen B."/>
            <person name="Silverstein K.A."/>
            <person name="Tang H."/>
            <person name="Rombauts S."/>
            <person name="Zhao P.X."/>
            <person name="Zhou P."/>
            <person name="Barbe V."/>
            <person name="Bardou P."/>
            <person name="Bechner M."/>
            <person name="Bellec A."/>
            <person name="Berger A."/>
            <person name="Berges H."/>
            <person name="Bidwell S."/>
            <person name="Bisseling T."/>
            <person name="Choisne N."/>
            <person name="Couloux A."/>
            <person name="Denny R."/>
            <person name="Deshpande S."/>
            <person name="Dai X."/>
            <person name="Doyle J.J."/>
            <person name="Dudez A.M."/>
            <person name="Farmer A.D."/>
            <person name="Fouteau S."/>
            <person name="Franken C."/>
            <person name="Gibelin C."/>
            <person name="Gish J."/>
            <person name="Goldstein S."/>
            <person name="Gonzalez A.J."/>
            <person name="Green P.J."/>
            <person name="Hallab A."/>
            <person name="Hartog M."/>
            <person name="Hua A."/>
            <person name="Humphray S.J."/>
            <person name="Jeong D.H."/>
            <person name="Jing Y."/>
            <person name="Jocker A."/>
            <person name="Kenton S.M."/>
            <person name="Kim D.J."/>
            <person name="Klee K."/>
            <person name="Lai H."/>
            <person name="Lang C."/>
            <person name="Lin S."/>
            <person name="Macmil S.L."/>
            <person name="Magdelenat G."/>
            <person name="Matthews L."/>
            <person name="McCorrison J."/>
            <person name="Monaghan E.L."/>
            <person name="Mun J.H."/>
            <person name="Najar F.Z."/>
            <person name="Nicholson C."/>
            <person name="Noirot C."/>
            <person name="O'Bleness M."/>
            <person name="Paule C.R."/>
            <person name="Poulain J."/>
            <person name="Prion F."/>
            <person name="Qin B."/>
            <person name="Qu C."/>
            <person name="Retzel E.F."/>
            <person name="Riddle C."/>
            <person name="Sallet E."/>
            <person name="Samain S."/>
            <person name="Samson N."/>
            <person name="Sanders I."/>
            <person name="Saurat O."/>
            <person name="Scarpelli C."/>
            <person name="Schiex T."/>
            <person name="Segurens B."/>
            <person name="Severin A.J."/>
            <person name="Sherrier D.J."/>
            <person name="Shi R."/>
            <person name="Sims S."/>
            <person name="Singer S.R."/>
            <person name="Sinharoy S."/>
            <person name="Sterck L."/>
            <person name="Viollet A."/>
            <person name="Wang B.B."/>
            <person name="Wang K."/>
            <person name="Wang M."/>
            <person name="Wang X."/>
            <person name="Warfsmann J."/>
            <person name="Weissenbach J."/>
            <person name="White D.D."/>
            <person name="White J.D."/>
            <person name="Wiley G.B."/>
            <person name="Wincker P."/>
            <person name="Xing Y."/>
            <person name="Yang L."/>
            <person name="Yao Z."/>
            <person name="Ying F."/>
            <person name="Zhai J."/>
            <person name="Zhou L."/>
            <person name="Zuber A."/>
            <person name="Denarie J."/>
            <person name="Dixon R.A."/>
            <person name="May G.D."/>
            <person name="Schwartz D.C."/>
            <person name="Rogers J."/>
            <person name="Quetier F."/>
            <person name="Town C.D."/>
            <person name="Roe B.A."/>
        </authorList>
    </citation>
    <scope>NUCLEOTIDE SEQUENCE [LARGE SCALE GENOMIC DNA]</scope>
    <source>
        <strain evidence="14">A17</strain>
        <strain evidence="15 16">cv. Jemalong A17</strain>
    </source>
</reference>
<evidence type="ECO:0000313" key="14">
    <source>
        <dbReference type="EMBL" id="AES58775.1"/>
    </source>
</evidence>
<evidence type="ECO:0000256" key="13">
    <source>
        <dbReference type="SAM" id="Phobius"/>
    </source>
</evidence>
<evidence type="ECO:0000256" key="9">
    <source>
        <dbReference type="ARBA" id="ARBA00023136"/>
    </source>
</evidence>
<evidence type="ECO:0000256" key="2">
    <source>
        <dbReference type="ARBA" id="ARBA00006675"/>
    </source>
</evidence>
<keyword evidence="6 13" id="KW-0812">Transmembrane</keyword>
<accession>G7I4A7</accession>
<keyword evidence="8" id="KW-0443">Lipid metabolism</keyword>
<dbReference type="PANTHER" id="PTHR31201:SF1">
    <property type="entry name" value="GLYCEROPHOSPHOCHOLINE ACYLTRANSFERASE 1"/>
    <property type="match status" value="1"/>
</dbReference>
<keyword evidence="7 13" id="KW-1133">Transmembrane helix</keyword>
<reference evidence="15" key="3">
    <citation type="submission" date="2015-04" db="UniProtKB">
        <authorList>
            <consortium name="EnsemblPlants"/>
        </authorList>
    </citation>
    <scope>IDENTIFICATION</scope>
    <source>
        <strain evidence="15">cv. Jemalong A17</strain>
    </source>
</reference>
<dbReference type="GO" id="GO:0016020">
    <property type="term" value="C:membrane"/>
    <property type="evidence" value="ECO:0007669"/>
    <property type="project" value="UniProtKB-SubCell"/>
</dbReference>
<evidence type="ECO:0000256" key="10">
    <source>
        <dbReference type="ARBA" id="ARBA00023209"/>
    </source>
</evidence>
<evidence type="ECO:0000256" key="7">
    <source>
        <dbReference type="ARBA" id="ARBA00022989"/>
    </source>
</evidence>
<feature type="transmembrane region" description="Helical" evidence="13">
    <location>
        <begin position="51"/>
        <end position="68"/>
    </location>
</feature>
<keyword evidence="11" id="KW-1208">Phospholipid metabolism</keyword>
<reference evidence="14 16" key="2">
    <citation type="journal article" date="2014" name="BMC Genomics">
        <title>An improved genome release (version Mt4.0) for the model legume Medicago truncatula.</title>
        <authorList>
            <person name="Tang H."/>
            <person name="Krishnakumar V."/>
            <person name="Bidwell S."/>
            <person name="Rosen B."/>
            <person name="Chan A."/>
            <person name="Zhou S."/>
            <person name="Gentzbittel L."/>
            <person name="Childs K.L."/>
            <person name="Yandell M."/>
            <person name="Gundlach H."/>
            <person name="Mayer K.F."/>
            <person name="Schwartz D.C."/>
            <person name="Town C.D."/>
        </authorList>
    </citation>
    <scope>GENOME REANNOTATION</scope>
    <source>
        <strain evidence="15 16">cv. Jemalong A17</strain>
    </source>
</reference>
<protein>
    <recommendedName>
        <fullName evidence="3">Glycerophosphocholine acyltransferase 1</fullName>
    </recommendedName>
</protein>
<dbReference type="Proteomes" id="UP000002051">
    <property type="component" value="Unassembled WGS sequence"/>
</dbReference>
<keyword evidence="4" id="KW-0444">Lipid biosynthesis</keyword>